<reference evidence="4" key="1">
    <citation type="journal article" date="2019" name="Int. J. Syst. Evol. Microbiol.">
        <title>The Global Catalogue of Microorganisms (GCM) 10K type strain sequencing project: providing services to taxonomists for standard genome sequencing and annotation.</title>
        <authorList>
            <consortium name="The Broad Institute Genomics Platform"/>
            <consortium name="The Broad Institute Genome Sequencing Center for Infectious Disease"/>
            <person name="Wu L."/>
            <person name="Ma J."/>
        </authorList>
    </citation>
    <scope>NUCLEOTIDE SEQUENCE [LARGE SCALE GENOMIC DNA]</scope>
    <source>
        <strain evidence="4">CCUG 62982</strain>
    </source>
</reference>
<dbReference type="GO" id="GO:0004386">
    <property type="term" value="F:helicase activity"/>
    <property type="evidence" value="ECO:0007669"/>
    <property type="project" value="UniProtKB-KW"/>
</dbReference>
<proteinExistence type="predicted"/>
<dbReference type="InterPro" id="IPR011528">
    <property type="entry name" value="NERD"/>
</dbReference>
<keyword evidence="3" id="KW-0347">Helicase</keyword>
<evidence type="ECO:0000313" key="4">
    <source>
        <dbReference type="Proteomes" id="UP001596977"/>
    </source>
</evidence>
<keyword evidence="3" id="KW-0067">ATP-binding</keyword>
<dbReference type="InterPro" id="IPR027417">
    <property type="entry name" value="P-loop_NTPase"/>
</dbReference>
<dbReference type="EMBL" id="JBHTJG010000001">
    <property type="protein sequence ID" value="MFD0945040.1"/>
    <property type="molecule type" value="Genomic_DNA"/>
</dbReference>
<dbReference type="SUPFAM" id="SSF52540">
    <property type="entry name" value="P-loop containing nucleoside triphosphate hydrolases"/>
    <property type="match status" value="1"/>
</dbReference>
<sequence length="558" mass="61602">MFELIRDAAGTDDLVCLHSLGIARHLRKDYAEADFVLIGSHGIFCLEVKGGDIERKDGLWRVGRGAKSYTSSEGPFKQAQSARWGLIGYLDRRLGRAVRKECLVGWGVVFPDIRFDRADPEWDQEVVYDVRDTVRSFADYAERLADYFRGRADETGRTAPARLSAARRDEFVNLLRGDFEAIRSLPGLLTESERELVALSADQHRVLDYALNENNPRLLCDGPAGSGKTLIALEAARRLAAKGRSVLLLCYNDNLAQYLKVDVAQTAPGVRMATLHGFFAETIKAAGLGDRLRGRDVAASADTFDKLYPELFESACSNLCDEGALPQFDVVIIDEAQDILTFPFLNCLDLVLAGGFRGGRWLIFHDSGPQSALYGRVEPRLLEALYGFGAVGVELRENFRNPKEVALEASKIGGVPEPICRRTLRSPVEYRRAADAKDQAKRLRALLLELIKDGVLPASVSILSWVKTSASSVVQFPPDVGKPLKPIDDRGPGDDQSFTYGTIAGFKGLENDIVILTDLPDRLDDPIIQAAIYVGMTRARTKLYAFVGDAFLEARAER</sequence>
<evidence type="ECO:0000259" key="2">
    <source>
        <dbReference type="Pfam" id="PF08378"/>
    </source>
</evidence>
<name>A0ABW3H2W3_9SPHN</name>
<dbReference type="Pfam" id="PF08378">
    <property type="entry name" value="NERD"/>
    <property type="match status" value="1"/>
</dbReference>
<dbReference type="Pfam" id="PF13604">
    <property type="entry name" value="AAA_30"/>
    <property type="match status" value="1"/>
</dbReference>
<evidence type="ECO:0000313" key="3">
    <source>
        <dbReference type="EMBL" id="MFD0945040.1"/>
    </source>
</evidence>
<comment type="caution">
    <text evidence="3">The sequence shown here is derived from an EMBL/GenBank/DDBJ whole genome shotgun (WGS) entry which is preliminary data.</text>
</comment>
<dbReference type="PANTHER" id="PTHR11070:SF2">
    <property type="entry name" value="ATP-DEPENDENT DNA HELICASE SRS2"/>
    <property type="match status" value="1"/>
</dbReference>
<keyword evidence="4" id="KW-1185">Reference proteome</keyword>
<evidence type="ECO:0000256" key="1">
    <source>
        <dbReference type="ARBA" id="ARBA00034923"/>
    </source>
</evidence>
<dbReference type="InterPro" id="IPR000212">
    <property type="entry name" value="DNA_helicase_UvrD/REP"/>
</dbReference>
<feature type="domain" description="NERD" evidence="2">
    <location>
        <begin position="13"/>
        <end position="90"/>
    </location>
</feature>
<organism evidence="3 4">
    <name type="scientific">Sphingomonas canadensis</name>
    <dbReference type="NCBI Taxonomy" id="1219257"/>
    <lineage>
        <taxon>Bacteria</taxon>
        <taxon>Pseudomonadati</taxon>
        <taxon>Pseudomonadota</taxon>
        <taxon>Alphaproteobacteria</taxon>
        <taxon>Sphingomonadales</taxon>
        <taxon>Sphingomonadaceae</taxon>
        <taxon>Sphingomonas</taxon>
    </lineage>
</organism>
<protein>
    <recommendedName>
        <fullName evidence="1">DNA 3'-5' helicase II</fullName>
    </recommendedName>
</protein>
<dbReference type="PANTHER" id="PTHR11070">
    <property type="entry name" value="UVRD / RECB / PCRA DNA HELICASE FAMILY MEMBER"/>
    <property type="match status" value="1"/>
</dbReference>
<dbReference type="Gene3D" id="3.40.50.300">
    <property type="entry name" value="P-loop containing nucleotide triphosphate hydrolases"/>
    <property type="match status" value="2"/>
</dbReference>
<keyword evidence="3" id="KW-0378">Hydrolase</keyword>
<dbReference type="Proteomes" id="UP001596977">
    <property type="component" value="Unassembled WGS sequence"/>
</dbReference>
<accession>A0ABW3H2W3</accession>
<gene>
    <name evidence="3" type="ORF">ACFQ1E_01675</name>
</gene>
<keyword evidence="3" id="KW-0547">Nucleotide-binding</keyword>
<dbReference type="RefSeq" id="WP_264942692.1">
    <property type="nucleotide sequence ID" value="NZ_JAPDRA010000001.1"/>
</dbReference>